<gene>
    <name evidence="2" type="ORF">TNIN_122021</name>
</gene>
<accession>A0A8X6WRD2</accession>
<feature type="compositionally biased region" description="Basic residues" evidence="1">
    <location>
        <begin position="25"/>
        <end position="37"/>
    </location>
</feature>
<reference evidence="2" key="1">
    <citation type="submission" date="2020-08" db="EMBL/GenBank/DDBJ databases">
        <title>Multicomponent nature underlies the extraordinary mechanical properties of spider dragline silk.</title>
        <authorList>
            <person name="Kono N."/>
            <person name="Nakamura H."/>
            <person name="Mori M."/>
            <person name="Yoshida Y."/>
            <person name="Ohtoshi R."/>
            <person name="Malay A.D."/>
            <person name="Moran D.A.P."/>
            <person name="Tomita M."/>
            <person name="Numata K."/>
            <person name="Arakawa K."/>
        </authorList>
    </citation>
    <scope>NUCLEOTIDE SEQUENCE</scope>
</reference>
<protein>
    <submittedName>
        <fullName evidence="2">Uncharacterized protein</fullName>
    </submittedName>
</protein>
<proteinExistence type="predicted"/>
<evidence type="ECO:0000313" key="2">
    <source>
        <dbReference type="EMBL" id="GFY38984.1"/>
    </source>
</evidence>
<keyword evidence="3" id="KW-1185">Reference proteome</keyword>
<feature type="region of interest" description="Disordered" evidence="1">
    <location>
        <begin position="1"/>
        <end position="20"/>
    </location>
</feature>
<evidence type="ECO:0000256" key="1">
    <source>
        <dbReference type="SAM" id="MobiDB-lite"/>
    </source>
</evidence>
<evidence type="ECO:0000313" key="3">
    <source>
        <dbReference type="Proteomes" id="UP000886998"/>
    </source>
</evidence>
<organism evidence="2 3">
    <name type="scientific">Trichonephila inaurata madagascariensis</name>
    <dbReference type="NCBI Taxonomy" id="2747483"/>
    <lineage>
        <taxon>Eukaryota</taxon>
        <taxon>Metazoa</taxon>
        <taxon>Ecdysozoa</taxon>
        <taxon>Arthropoda</taxon>
        <taxon>Chelicerata</taxon>
        <taxon>Arachnida</taxon>
        <taxon>Araneae</taxon>
        <taxon>Araneomorphae</taxon>
        <taxon>Entelegynae</taxon>
        <taxon>Araneoidea</taxon>
        <taxon>Nephilidae</taxon>
        <taxon>Trichonephila</taxon>
        <taxon>Trichonephila inaurata</taxon>
    </lineage>
</organism>
<dbReference type="AlphaFoldDB" id="A0A8X6WRD2"/>
<dbReference type="Proteomes" id="UP000886998">
    <property type="component" value="Unassembled WGS sequence"/>
</dbReference>
<comment type="caution">
    <text evidence="2">The sequence shown here is derived from an EMBL/GenBank/DDBJ whole genome shotgun (WGS) entry which is preliminary data.</text>
</comment>
<name>A0A8X6WRD2_9ARAC</name>
<dbReference type="EMBL" id="BMAV01001134">
    <property type="protein sequence ID" value="GFY38984.1"/>
    <property type="molecule type" value="Genomic_DNA"/>
</dbReference>
<sequence length="86" mass="9636">MTERLWRALATGSSHAVHRPQSRFVNRRAHIPSHVRPTRPGPTPRGGRRRAERGPQPGSELPGVCWWSEARSPNGRKPLTHTSVTC</sequence>
<feature type="region of interest" description="Disordered" evidence="1">
    <location>
        <begin position="25"/>
        <end position="86"/>
    </location>
</feature>